<dbReference type="EMBL" id="SNRW01008572">
    <property type="protein sequence ID" value="KAA6379316.1"/>
    <property type="molecule type" value="Genomic_DNA"/>
</dbReference>
<evidence type="ECO:0000313" key="2">
    <source>
        <dbReference type="Proteomes" id="UP000324800"/>
    </source>
</evidence>
<dbReference type="AlphaFoldDB" id="A0A5J4V9W7"/>
<protein>
    <submittedName>
        <fullName evidence="1">Uncharacterized protein</fullName>
    </submittedName>
</protein>
<evidence type="ECO:0000313" key="1">
    <source>
        <dbReference type="EMBL" id="KAA6379316.1"/>
    </source>
</evidence>
<sequence>MPKLKQKQLPKFQNPKLYPRKIRRKLNRQNPNQKTLMMRAKKSIVPDLAGTLQTREISVEISLWNRGEERADEDGSSGDGGKDWRIDIYKENSDGMGGSTKIFIQAWKQIGKGEIINTGFYLKFEDQSSQQRLEENKMINSFRGTQEEKKAYQEMLKEELEEGIVISIQQDQVKWWNHTFLIKKPNGSIPMLSCLLRINDTIGTDPMEHGEGFWM</sequence>
<name>A0A5J4V9W7_9EUKA</name>
<proteinExistence type="predicted"/>
<accession>A0A5J4V9W7</accession>
<comment type="caution">
    <text evidence="1">The sequence shown here is derived from an EMBL/GenBank/DDBJ whole genome shotgun (WGS) entry which is preliminary data.</text>
</comment>
<dbReference type="OrthoDB" id="3863715at2759"/>
<organism evidence="1 2">
    <name type="scientific">Streblomastix strix</name>
    <dbReference type="NCBI Taxonomy" id="222440"/>
    <lineage>
        <taxon>Eukaryota</taxon>
        <taxon>Metamonada</taxon>
        <taxon>Preaxostyla</taxon>
        <taxon>Oxymonadida</taxon>
        <taxon>Streblomastigidae</taxon>
        <taxon>Streblomastix</taxon>
    </lineage>
</organism>
<dbReference type="Proteomes" id="UP000324800">
    <property type="component" value="Unassembled WGS sequence"/>
</dbReference>
<reference evidence="1 2" key="1">
    <citation type="submission" date="2019-03" db="EMBL/GenBank/DDBJ databases">
        <title>Single cell metagenomics reveals metabolic interactions within the superorganism composed of flagellate Streblomastix strix and complex community of Bacteroidetes bacteria on its surface.</title>
        <authorList>
            <person name="Treitli S.C."/>
            <person name="Kolisko M."/>
            <person name="Husnik F."/>
            <person name="Keeling P."/>
            <person name="Hampl V."/>
        </authorList>
    </citation>
    <scope>NUCLEOTIDE SEQUENCE [LARGE SCALE GENOMIC DNA]</scope>
    <source>
        <strain evidence="1">ST1C</strain>
    </source>
</reference>
<gene>
    <name evidence="1" type="ORF">EZS28_025154</name>
</gene>